<dbReference type="AlphaFoldDB" id="A0A7J6PGK3"/>
<dbReference type="EMBL" id="JABANP010000021">
    <property type="protein sequence ID" value="KAF4695353.1"/>
    <property type="molecule type" value="Genomic_DNA"/>
</dbReference>
<feature type="chain" id="PRO_5029450157" evidence="1">
    <location>
        <begin position="20"/>
        <end position="93"/>
    </location>
</feature>
<name>A0A7J6PGK3_PEROL</name>
<evidence type="ECO:0000313" key="2">
    <source>
        <dbReference type="EMBL" id="KAF4695353.1"/>
    </source>
</evidence>
<feature type="signal peptide" evidence="1">
    <location>
        <begin position="1"/>
        <end position="19"/>
    </location>
</feature>
<organism evidence="2 3">
    <name type="scientific">Perkinsus olseni</name>
    <name type="common">Perkinsus atlanticus</name>
    <dbReference type="NCBI Taxonomy" id="32597"/>
    <lineage>
        <taxon>Eukaryota</taxon>
        <taxon>Sar</taxon>
        <taxon>Alveolata</taxon>
        <taxon>Perkinsozoa</taxon>
        <taxon>Perkinsea</taxon>
        <taxon>Perkinsida</taxon>
        <taxon>Perkinsidae</taxon>
        <taxon>Perkinsus</taxon>
    </lineage>
</organism>
<evidence type="ECO:0000313" key="3">
    <source>
        <dbReference type="Proteomes" id="UP000541610"/>
    </source>
</evidence>
<accession>A0A7J6PGK3</accession>
<dbReference type="Proteomes" id="UP000541610">
    <property type="component" value="Unassembled WGS sequence"/>
</dbReference>
<evidence type="ECO:0000256" key="1">
    <source>
        <dbReference type="SAM" id="SignalP"/>
    </source>
</evidence>
<keyword evidence="1" id="KW-0732">Signal</keyword>
<gene>
    <name evidence="2" type="ORF">FOZ60_004844</name>
</gene>
<sequence>MLMLAARLGLLAVLGSATSNPYPLLSELWWGWEQECNPSWGLPDAAPVSCAEDFSEPNRIHSTTDSDLNKPVHHFAGSLGEDDFTSRLLASRQ</sequence>
<comment type="caution">
    <text evidence="2">The sequence shown here is derived from an EMBL/GenBank/DDBJ whole genome shotgun (WGS) entry which is preliminary data.</text>
</comment>
<protein>
    <submittedName>
        <fullName evidence="2">Uncharacterized protein</fullName>
    </submittedName>
</protein>
<proteinExistence type="predicted"/>
<reference evidence="2 3" key="1">
    <citation type="submission" date="2020-04" db="EMBL/GenBank/DDBJ databases">
        <title>Perkinsus olseni comparative genomics.</title>
        <authorList>
            <person name="Bogema D.R."/>
        </authorList>
    </citation>
    <scope>NUCLEOTIDE SEQUENCE [LARGE SCALE GENOMIC DNA]</scope>
    <source>
        <strain evidence="2">00978-12</strain>
    </source>
</reference>